<evidence type="ECO:0000256" key="1">
    <source>
        <dbReference type="SAM" id="MobiDB-lite"/>
    </source>
</evidence>
<keyword evidence="3" id="KW-1185">Reference proteome</keyword>
<comment type="caution">
    <text evidence="2">The sequence shown here is derived from an EMBL/GenBank/DDBJ whole genome shotgun (WGS) entry which is preliminary data.</text>
</comment>
<feature type="region of interest" description="Disordered" evidence="1">
    <location>
        <begin position="91"/>
        <end position="146"/>
    </location>
</feature>
<organism evidence="2 3">
    <name type="scientific">Zizania palustris</name>
    <name type="common">Northern wild rice</name>
    <dbReference type="NCBI Taxonomy" id="103762"/>
    <lineage>
        <taxon>Eukaryota</taxon>
        <taxon>Viridiplantae</taxon>
        <taxon>Streptophyta</taxon>
        <taxon>Embryophyta</taxon>
        <taxon>Tracheophyta</taxon>
        <taxon>Spermatophyta</taxon>
        <taxon>Magnoliopsida</taxon>
        <taxon>Liliopsida</taxon>
        <taxon>Poales</taxon>
        <taxon>Poaceae</taxon>
        <taxon>BOP clade</taxon>
        <taxon>Oryzoideae</taxon>
        <taxon>Oryzeae</taxon>
        <taxon>Zizaniinae</taxon>
        <taxon>Zizania</taxon>
    </lineage>
</organism>
<dbReference type="OrthoDB" id="529273at2759"/>
<sequence>MTPRRAGFLDYHRRPVVGDLLPPNALIGVGVVLGLELETAPASRLKPWWVNKFTLFFRQLTKYDILDIDNDRDVHCFPRIVVGATFHKDMGVDPRALAGPRLGGGLQARAPPRLRPGARGGVPRRRDGERQAPPPHHLPQRTPAAS</sequence>
<name>A0A8J5WGP5_ZIZPA</name>
<evidence type="ECO:0000313" key="2">
    <source>
        <dbReference type="EMBL" id="KAG8090855.1"/>
    </source>
</evidence>
<dbReference type="Proteomes" id="UP000729402">
    <property type="component" value="Unassembled WGS sequence"/>
</dbReference>
<dbReference type="EMBL" id="JAAALK010000081">
    <property type="protein sequence ID" value="KAG8090855.1"/>
    <property type="molecule type" value="Genomic_DNA"/>
</dbReference>
<gene>
    <name evidence="2" type="ORF">GUJ93_ZPchr0011g27394</name>
</gene>
<proteinExistence type="predicted"/>
<reference evidence="2" key="1">
    <citation type="journal article" date="2021" name="bioRxiv">
        <title>Whole Genome Assembly and Annotation of Northern Wild Rice, Zizania palustris L., Supports a Whole Genome Duplication in the Zizania Genus.</title>
        <authorList>
            <person name="Haas M."/>
            <person name="Kono T."/>
            <person name="Macchietto M."/>
            <person name="Millas R."/>
            <person name="McGilp L."/>
            <person name="Shao M."/>
            <person name="Duquette J."/>
            <person name="Hirsch C.N."/>
            <person name="Kimball J."/>
        </authorList>
    </citation>
    <scope>NUCLEOTIDE SEQUENCE</scope>
    <source>
        <tissue evidence="2">Fresh leaf tissue</tissue>
    </source>
</reference>
<dbReference type="AlphaFoldDB" id="A0A8J5WGP5"/>
<reference evidence="2" key="2">
    <citation type="submission" date="2021-02" db="EMBL/GenBank/DDBJ databases">
        <authorList>
            <person name="Kimball J.A."/>
            <person name="Haas M.W."/>
            <person name="Macchietto M."/>
            <person name="Kono T."/>
            <person name="Duquette J."/>
            <person name="Shao M."/>
        </authorList>
    </citation>
    <scope>NUCLEOTIDE SEQUENCE</scope>
    <source>
        <tissue evidence="2">Fresh leaf tissue</tissue>
    </source>
</reference>
<evidence type="ECO:0000313" key="3">
    <source>
        <dbReference type="Proteomes" id="UP000729402"/>
    </source>
</evidence>
<accession>A0A8J5WGP5</accession>
<feature type="compositionally biased region" description="Low complexity" evidence="1">
    <location>
        <begin position="107"/>
        <end position="117"/>
    </location>
</feature>
<protein>
    <submittedName>
        <fullName evidence="2">Uncharacterized protein</fullName>
    </submittedName>
</protein>